<evidence type="ECO:0000313" key="1">
    <source>
        <dbReference type="EMBL" id="CAG7860725.1"/>
    </source>
</evidence>
<reference evidence="1 2" key="1">
    <citation type="submission" date="2021-07" db="EMBL/GenBank/DDBJ databases">
        <authorList>
            <consortium name="Genoscope - CEA"/>
            <person name="William W."/>
        </authorList>
    </citation>
    <scope>NUCLEOTIDE SEQUENCE [LARGE SCALE GENOMIC DNA]</scope>
</reference>
<dbReference type="EMBL" id="LS974625">
    <property type="protein sequence ID" value="CAG7860725.1"/>
    <property type="molecule type" value="Genomic_DNA"/>
</dbReference>
<protein>
    <submittedName>
        <fullName evidence="1">Uncharacterized protein</fullName>
    </submittedName>
</protein>
<gene>
    <name evidence="1" type="ORF">BRAPAZ1V2_A09P11920.2</name>
</gene>
<dbReference type="Proteomes" id="UP000694005">
    <property type="component" value="Chromosome A09"/>
</dbReference>
<organism evidence="1 2">
    <name type="scientific">Brassica campestris</name>
    <name type="common">Field mustard</name>
    <dbReference type="NCBI Taxonomy" id="3711"/>
    <lineage>
        <taxon>Eukaryota</taxon>
        <taxon>Viridiplantae</taxon>
        <taxon>Streptophyta</taxon>
        <taxon>Embryophyta</taxon>
        <taxon>Tracheophyta</taxon>
        <taxon>Spermatophyta</taxon>
        <taxon>Magnoliopsida</taxon>
        <taxon>eudicotyledons</taxon>
        <taxon>Gunneridae</taxon>
        <taxon>Pentapetalae</taxon>
        <taxon>rosids</taxon>
        <taxon>malvids</taxon>
        <taxon>Brassicales</taxon>
        <taxon>Brassicaceae</taxon>
        <taxon>Brassiceae</taxon>
        <taxon>Brassica</taxon>
    </lineage>
</organism>
<evidence type="ECO:0000313" key="2">
    <source>
        <dbReference type="Proteomes" id="UP000694005"/>
    </source>
</evidence>
<dbReference type="Gramene" id="A09p11920.2_BraZ1">
    <property type="protein sequence ID" value="A09p11920.2_BraZ1.CDS.1"/>
    <property type="gene ID" value="A09g11920.2_BraZ1"/>
</dbReference>
<dbReference type="AlphaFoldDB" id="A0A8D9CLH9"/>
<proteinExistence type="predicted"/>
<name>A0A8D9CLH9_BRACM</name>
<sequence>MLYRLSSFHKFCSFCNVPKGMNLIRYTKMNSLSLREPALINDNRLFNYVGMLVPEIFFGVSFL</sequence>
<accession>A0A8D9CLH9</accession>